<evidence type="ECO:0000256" key="4">
    <source>
        <dbReference type="ARBA" id="ARBA00023242"/>
    </source>
</evidence>
<evidence type="ECO:0000259" key="7">
    <source>
        <dbReference type="PROSITE" id="PS51037"/>
    </source>
</evidence>
<dbReference type="AlphaFoldDB" id="A0A1X2HDH9"/>
<dbReference type="GO" id="GO:0000812">
    <property type="term" value="C:Swr1 complex"/>
    <property type="evidence" value="ECO:0007669"/>
    <property type="project" value="EnsemblFungi"/>
</dbReference>
<protein>
    <recommendedName>
        <fullName evidence="1">Protein AF-9 homolog</fullName>
    </recommendedName>
</protein>
<dbReference type="GO" id="GO:0031509">
    <property type="term" value="P:subtelomeric heterochromatin formation"/>
    <property type="evidence" value="ECO:0007669"/>
    <property type="project" value="EnsemblFungi"/>
</dbReference>
<comment type="caution">
    <text evidence="8">The sequence shown here is derived from an EMBL/GenBank/DDBJ whole genome shotgun (WGS) entry which is preliminary data.</text>
</comment>
<dbReference type="STRING" id="13706.A0A1X2HDH9"/>
<dbReference type="GO" id="GO:0006281">
    <property type="term" value="P:DNA repair"/>
    <property type="evidence" value="ECO:0007669"/>
    <property type="project" value="EnsemblFungi"/>
</dbReference>
<reference evidence="8 9" key="1">
    <citation type="submission" date="2016-07" db="EMBL/GenBank/DDBJ databases">
        <title>Pervasive Adenine N6-methylation of Active Genes in Fungi.</title>
        <authorList>
            <consortium name="DOE Joint Genome Institute"/>
            <person name="Mondo S.J."/>
            <person name="Dannebaum R.O."/>
            <person name="Kuo R.C."/>
            <person name="Labutti K."/>
            <person name="Haridas S."/>
            <person name="Kuo A."/>
            <person name="Salamov A."/>
            <person name="Ahrendt S.R."/>
            <person name="Lipzen A."/>
            <person name="Sullivan W."/>
            <person name="Andreopoulos W.B."/>
            <person name="Clum A."/>
            <person name="Lindquist E."/>
            <person name="Daum C."/>
            <person name="Ramamoorthy G.K."/>
            <person name="Gryganskyi A."/>
            <person name="Culley D."/>
            <person name="Magnuson J.K."/>
            <person name="James T.Y."/>
            <person name="O'Malley M.A."/>
            <person name="Stajich J.E."/>
            <person name="Spatafora J.W."/>
            <person name="Visel A."/>
            <person name="Grigoriev I.V."/>
        </authorList>
    </citation>
    <scope>NUCLEOTIDE SEQUENCE [LARGE SCALE GENOMIC DNA]</scope>
    <source>
        <strain evidence="8 9">NRRL 2496</strain>
    </source>
</reference>
<dbReference type="InterPro" id="IPR038704">
    <property type="entry name" value="YEAST_sf"/>
</dbReference>
<comment type="subcellular location">
    <subcellularLocation>
        <location evidence="5">Nucleus</location>
    </subcellularLocation>
</comment>
<evidence type="ECO:0000256" key="2">
    <source>
        <dbReference type="ARBA" id="ARBA00023015"/>
    </source>
</evidence>
<dbReference type="PANTHER" id="PTHR47573:SF1">
    <property type="entry name" value="PROTEIN AF-9 HOMOLOG"/>
    <property type="match status" value="1"/>
</dbReference>
<keyword evidence="3" id="KW-0804">Transcription</keyword>
<dbReference type="GO" id="GO:0000781">
    <property type="term" value="C:chromosome, telomeric region"/>
    <property type="evidence" value="ECO:0007669"/>
    <property type="project" value="GOC"/>
</dbReference>
<keyword evidence="6" id="KW-0175">Coiled coil</keyword>
<gene>
    <name evidence="8" type="ORF">BCR43DRAFT_492301</name>
</gene>
<dbReference type="Pfam" id="PF03366">
    <property type="entry name" value="YEATS"/>
    <property type="match status" value="1"/>
</dbReference>
<proteinExistence type="predicted"/>
<name>A0A1X2HDH9_SYNRA</name>
<evidence type="ECO:0000313" key="8">
    <source>
        <dbReference type="EMBL" id="ORY96812.1"/>
    </source>
</evidence>
<evidence type="ECO:0000313" key="9">
    <source>
        <dbReference type="Proteomes" id="UP000242180"/>
    </source>
</evidence>
<evidence type="ECO:0000256" key="5">
    <source>
        <dbReference type="PROSITE-ProRule" id="PRU00376"/>
    </source>
</evidence>
<dbReference type="FunCoup" id="A0A1X2HDH9">
    <property type="interactions" value="450"/>
</dbReference>
<feature type="domain" description="YEATS" evidence="7">
    <location>
        <begin position="6"/>
        <end position="154"/>
    </location>
</feature>
<evidence type="ECO:0000256" key="3">
    <source>
        <dbReference type="ARBA" id="ARBA00023163"/>
    </source>
</evidence>
<keyword evidence="2" id="KW-0805">Transcription regulation</keyword>
<dbReference type="GO" id="GO:0006355">
    <property type="term" value="P:regulation of DNA-templated transcription"/>
    <property type="evidence" value="ECO:0007669"/>
    <property type="project" value="InterPro"/>
</dbReference>
<dbReference type="Gene3D" id="2.60.40.1970">
    <property type="entry name" value="YEATS domain"/>
    <property type="match status" value="1"/>
</dbReference>
<dbReference type="OMA" id="EDHTHQW"/>
<organism evidence="8 9">
    <name type="scientific">Syncephalastrum racemosum</name>
    <name type="common">Filamentous fungus</name>
    <dbReference type="NCBI Taxonomy" id="13706"/>
    <lineage>
        <taxon>Eukaryota</taxon>
        <taxon>Fungi</taxon>
        <taxon>Fungi incertae sedis</taxon>
        <taxon>Mucoromycota</taxon>
        <taxon>Mucoromycotina</taxon>
        <taxon>Mucoromycetes</taxon>
        <taxon>Mucorales</taxon>
        <taxon>Syncephalastraceae</taxon>
        <taxon>Syncephalastrum</taxon>
    </lineage>
</organism>
<keyword evidence="9" id="KW-1185">Reference proteome</keyword>
<accession>A0A1X2HDH9</accession>
<dbReference type="InParanoid" id="A0A1X2HDH9"/>
<feature type="coiled-coil region" evidence="6">
    <location>
        <begin position="180"/>
        <end position="214"/>
    </location>
</feature>
<dbReference type="PROSITE" id="PS51037">
    <property type="entry name" value="YEATS"/>
    <property type="match status" value="1"/>
</dbReference>
<evidence type="ECO:0000256" key="1">
    <source>
        <dbReference type="ARBA" id="ARBA00022408"/>
    </source>
</evidence>
<dbReference type="GO" id="GO:0035267">
    <property type="term" value="C:NuA4 histone acetyltransferase complex"/>
    <property type="evidence" value="ECO:0007669"/>
    <property type="project" value="EnsemblFungi"/>
</dbReference>
<dbReference type="EMBL" id="MCGN01000005">
    <property type="protein sequence ID" value="ORY96812.1"/>
    <property type="molecule type" value="Genomic_DNA"/>
</dbReference>
<keyword evidence="4 5" id="KW-0539">Nucleus</keyword>
<dbReference type="InterPro" id="IPR055129">
    <property type="entry name" value="YEATS_dom"/>
</dbReference>
<dbReference type="CDD" id="cd16908">
    <property type="entry name" value="YEATS_Yaf9_like"/>
    <property type="match status" value="1"/>
</dbReference>
<evidence type="ECO:0000256" key="6">
    <source>
        <dbReference type="SAM" id="Coils"/>
    </source>
</evidence>
<dbReference type="PANTHER" id="PTHR47573">
    <property type="entry name" value="PROTEIN AF-9 HOMOLOG"/>
    <property type="match status" value="1"/>
</dbReference>
<sequence length="219" mass="25066">MATNKRLRGVSVALPFYTYNNASPLTGKKASDSDHTHRWTIAVKGFDTDLSFCIKKVVFRLHDTYPNPARTIEQPPFEVHETGWGEFEVAIKIYFQPVANEKSVQVYHHLRLHPYQDDPSGGPWQKDKPVVSFCYDELVFNEPTEAFYQVLVDNRIVDTSGGLPSKKYTGKDVNVPPFSLQLEQEELAKLDQAQREINEQIIALRQRKEILDSEKARAS</sequence>
<dbReference type="InterPro" id="IPR005033">
    <property type="entry name" value="YEATS"/>
</dbReference>
<dbReference type="Proteomes" id="UP000242180">
    <property type="component" value="Unassembled WGS sequence"/>
</dbReference>
<dbReference type="OrthoDB" id="16041at2759"/>